<keyword evidence="2" id="KW-1185">Reference proteome</keyword>
<evidence type="ECO:0000313" key="1">
    <source>
        <dbReference type="EMBL" id="GMI16244.1"/>
    </source>
</evidence>
<reference evidence="2" key="1">
    <citation type="journal article" date="2023" name="Commun. Biol.">
        <title>Genome analysis of Parmales, the sister group of diatoms, reveals the evolutionary specialization of diatoms from phago-mixotrophs to photoautotrophs.</title>
        <authorList>
            <person name="Ban H."/>
            <person name="Sato S."/>
            <person name="Yoshikawa S."/>
            <person name="Yamada K."/>
            <person name="Nakamura Y."/>
            <person name="Ichinomiya M."/>
            <person name="Sato N."/>
            <person name="Blanc-Mathieu R."/>
            <person name="Endo H."/>
            <person name="Kuwata A."/>
            <person name="Ogata H."/>
        </authorList>
    </citation>
    <scope>NUCLEOTIDE SEQUENCE [LARGE SCALE GENOMIC DNA]</scope>
    <source>
        <strain evidence="2">NIES 3700</strain>
    </source>
</reference>
<evidence type="ECO:0000313" key="2">
    <source>
        <dbReference type="Proteomes" id="UP001165122"/>
    </source>
</evidence>
<dbReference type="EMBL" id="BRXW01000247">
    <property type="protein sequence ID" value="GMI16244.1"/>
    <property type="molecule type" value="Genomic_DNA"/>
</dbReference>
<comment type="caution">
    <text evidence="1">The sequence shown here is derived from an EMBL/GenBank/DDBJ whole genome shotgun (WGS) entry which is preliminary data.</text>
</comment>
<protein>
    <submittedName>
        <fullName evidence="1">Uncharacterized protein</fullName>
    </submittedName>
</protein>
<name>A0A9W7FQ96_9STRA</name>
<dbReference type="Proteomes" id="UP001165122">
    <property type="component" value="Unassembled WGS sequence"/>
</dbReference>
<gene>
    <name evidence="1" type="ORF">TrLO_g2400</name>
</gene>
<sequence length="152" mass="17080">MYLPKSRKNDEVRHKDDNLGNFLLMYGATRMVNPFTTLIYDDIVLSGDIEENSASAGGYLLASANDFNLEKYGVLQEHIGILRQRVVQLDVPTVIIGIGIQANLSKTVSLVEKDFDLFERNRRIKIYECVRILGEIGVEIDPALLEVLNAPL</sequence>
<dbReference type="AlphaFoldDB" id="A0A9W7FQ96"/>
<proteinExistence type="predicted"/>
<accession>A0A9W7FQ96</accession>
<organism evidence="1 2">
    <name type="scientific">Triparma laevis f. longispina</name>
    <dbReference type="NCBI Taxonomy" id="1714387"/>
    <lineage>
        <taxon>Eukaryota</taxon>
        <taxon>Sar</taxon>
        <taxon>Stramenopiles</taxon>
        <taxon>Ochrophyta</taxon>
        <taxon>Bolidophyceae</taxon>
        <taxon>Parmales</taxon>
        <taxon>Triparmaceae</taxon>
        <taxon>Triparma</taxon>
    </lineage>
</organism>